<evidence type="ECO:0000313" key="5">
    <source>
        <dbReference type="EMBL" id="SHI77315.1"/>
    </source>
</evidence>
<name>A0A1M6DVW9_MALRU</name>
<dbReference type="EMBL" id="FQZT01000002">
    <property type="protein sequence ID" value="SHI77315.1"/>
    <property type="molecule type" value="Genomic_DNA"/>
</dbReference>
<dbReference type="OrthoDB" id="8555656at2"/>
<evidence type="ECO:0000313" key="6">
    <source>
        <dbReference type="Proteomes" id="UP000184171"/>
    </source>
</evidence>
<keyword evidence="2" id="KW-0808">Transferase</keyword>
<evidence type="ECO:0000256" key="2">
    <source>
        <dbReference type="ARBA" id="ARBA00022679"/>
    </source>
</evidence>
<protein>
    <submittedName>
        <fullName evidence="5">HipA-like N-terminal domain-containing protein</fullName>
    </submittedName>
</protein>
<dbReference type="AlphaFoldDB" id="A0A1M6DVW9"/>
<gene>
    <name evidence="5" type="ORF">SAMN02745165_00824</name>
</gene>
<reference evidence="5 6" key="1">
    <citation type="submission" date="2016-11" db="EMBL/GenBank/DDBJ databases">
        <authorList>
            <person name="Jaros S."/>
            <person name="Januszkiewicz K."/>
            <person name="Wedrychowicz H."/>
        </authorList>
    </citation>
    <scope>NUCLEOTIDE SEQUENCE [LARGE SCALE GENOMIC DNA]</scope>
    <source>
        <strain evidence="5 6">DSM 5091</strain>
    </source>
</reference>
<dbReference type="Proteomes" id="UP000184171">
    <property type="component" value="Unassembled WGS sequence"/>
</dbReference>
<dbReference type="PANTHER" id="PTHR37419">
    <property type="entry name" value="SERINE/THREONINE-PROTEIN KINASE TOXIN HIPA"/>
    <property type="match status" value="1"/>
</dbReference>
<sequence length="450" mass="50756">MREKQQQELRRLLSHRAHSSRDLMRGLGGISQPTLSRLINSMQNEIVVMGKGRSTCYGLPRTIHDKSGKFPVYSIDPRGDAKLYGYLTSLQGGQYWWESDDGNGELFENLPWFLLDQKLSGFGARSFAYRRSELLQLPRKQSDWSEDDMLYATSKCGEDRIGNLLIGEDSLARYFDMAREQTEAIDLDSRNWLYPQLAQKTLAGEMDSSQLGGEQPKFSACVDDHGTPCHMVIKFSPAVESNEALRYADLLICEHLALEAIRMAGHTAARSRLVIAGKQVFLSLKRFDRRGALGRLPMFSLRAVHAQINAPCDNWIDAANRLEKAELISPQDSKKLRWFSLFSDLIGNTNQHFGNISLIPHHGDSYLLAPAYGARPTLYEPIAGEIPLRLFTPPPVRNEAASELPSALEAAILFWKSAAVDERISNDFRHICYENCELLKLRNEGPKLIV</sequence>
<dbReference type="GO" id="GO:0004674">
    <property type="term" value="F:protein serine/threonine kinase activity"/>
    <property type="evidence" value="ECO:0007669"/>
    <property type="project" value="TreeGrafter"/>
</dbReference>
<dbReference type="RefSeq" id="WP_072905876.1">
    <property type="nucleotide sequence ID" value="NZ_FQZT01000002.1"/>
</dbReference>
<accession>A0A1M6DVW9</accession>
<proteinExistence type="inferred from homology"/>
<evidence type="ECO:0000259" key="4">
    <source>
        <dbReference type="Pfam" id="PF07804"/>
    </source>
</evidence>
<evidence type="ECO:0000256" key="3">
    <source>
        <dbReference type="ARBA" id="ARBA00022777"/>
    </source>
</evidence>
<dbReference type="GO" id="GO:0005829">
    <property type="term" value="C:cytosol"/>
    <property type="evidence" value="ECO:0007669"/>
    <property type="project" value="TreeGrafter"/>
</dbReference>
<feature type="domain" description="HipA-like C-terminal" evidence="4">
    <location>
        <begin position="210"/>
        <end position="377"/>
    </location>
</feature>
<dbReference type="STRING" id="1122189.SAMN02745165_00824"/>
<keyword evidence="6" id="KW-1185">Reference proteome</keyword>
<keyword evidence="3" id="KW-0418">Kinase</keyword>
<dbReference type="Pfam" id="PF07804">
    <property type="entry name" value="HipA_C"/>
    <property type="match status" value="1"/>
</dbReference>
<dbReference type="InterPro" id="IPR052028">
    <property type="entry name" value="HipA_Ser/Thr_kinase"/>
</dbReference>
<evidence type="ECO:0000256" key="1">
    <source>
        <dbReference type="ARBA" id="ARBA00010164"/>
    </source>
</evidence>
<organism evidence="5 6">
    <name type="scientific">Malonomonas rubra DSM 5091</name>
    <dbReference type="NCBI Taxonomy" id="1122189"/>
    <lineage>
        <taxon>Bacteria</taxon>
        <taxon>Pseudomonadati</taxon>
        <taxon>Thermodesulfobacteriota</taxon>
        <taxon>Desulfuromonadia</taxon>
        <taxon>Desulfuromonadales</taxon>
        <taxon>Geopsychrobacteraceae</taxon>
        <taxon>Malonomonas</taxon>
    </lineage>
</organism>
<comment type="similarity">
    <text evidence="1">Belongs to the HipA Ser/Thr kinase family.</text>
</comment>
<dbReference type="PANTHER" id="PTHR37419:SF8">
    <property type="entry name" value="TOXIN YJJJ"/>
    <property type="match status" value="1"/>
</dbReference>
<dbReference type="InterPro" id="IPR012893">
    <property type="entry name" value="HipA-like_C"/>
</dbReference>